<evidence type="ECO:0000256" key="1">
    <source>
        <dbReference type="ARBA" id="ARBA00004370"/>
    </source>
</evidence>
<evidence type="ECO:0000259" key="6">
    <source>
        <dbReference type="PROSITE" id="PS50262"/>
    </source>
</evidence>
<name>A0AAV3Y242_9GAST</name>
<proteinExistence type="predicted"/>
<keyword evidence="2 5" id="KW-0812">Transmembrane</keyword>
<keyword evidence="4 5" id="KW-0472">Membrane</keyword>
<dbReference type="InterPro" id="IPR017452">
    <property type="entry name" value="GPCR_Rhodpsn_7TM"/>
</dbReference>
<feature type="domain" description="G-protein coupled receptors family 1 profile" evidence="6">
    <location>
        <begin position="49"/>
        <end position="83"/>
    </location>
</feature>
<reference evidence="7 8" key="1">
    <citation type="journal article" date="2021" name="Elife">
        <title>Chloroplast acquisition without the gene transfer in kleptoplastic sea slugs, Plakobranchus ocellatus.</title>
        <authorList>
            <person name="Maeda T."/>
            <person name="Takahashi S."/>
            <person name="Yoshida T."/>
            <person name="Shimamura S."/>
            <person name="Takaki Y."/>
            <person name="Nagai Y."/>
            <person name="Toyoda A."/>
            <person name="Suzuki Y."/>
            <person name="Arimoto A."/>
            <person name="Ishii H."/>
            <person name="Satoh N."/>
            <person name="Nishiyama T."/>
            <person name="Hasebe M."/>
            <person name="Maruyama T."/>
            <person name="Minagawa J."/>
            <person name="Obokata J."/>
            <person name="Shigenobu S."/>
        </authorList>
    </citation>
    <scope>NUCLEOTIDE SEQUENCE [LARGE SCALE GENOMIC DNA]</scope>
</reference>
<feature type="transmembrane region" description="Helical" evidence="5">
    <location>
        <begin position="65"/>
        <end position="81"/>
    </location>
</feature>
<evidence type="ECO:0000256" key="4">
    <source>
        <dbReference type="ARBA" id="ARBA00023136"/>
    </source>
</evidence>
<evidence type="ECO:0000313" key="7">
    <source>
        <dbReference type="EMBL" id="GFN76422.1"/>
    </source>
</evidence>
<sequence>MWPVLEEMDSALGKKQADTIKFEFAGPPVLLESVAWLITAIIALSAMILNTVVIWAFLRDQRLQVVFNLFVFHLAIADLTYCE</sequence>
<accession>A0AAV3Y242</accession>
<evidence type="ECO:0000256" key="3">
    <source>
        <dbReference type="ARBA" id="ARBA00022989"/>
    </source>
</evidence>
<dbReference type="GO" id="GO:0016020">
    <property type="term" value="C:membrane"/>
    <property type="evidence" value="ECO:0007669"/>
    <property type="project" value="UniProtKB-SubCell"/>
</dbReference>
<comment type="subcellular location">
    <subcellularLocation>
        <location evidence="1">Membrane</location>
    </subcellularLocation>
</comment>
<dbReference type="PROSITE" id="PS50262">
    <property type="entry name" value="G_PROTEIN_RECEP_F1_2"/>
    <property type="match status" value="1"/>
</dbReference>
<feature type="transmembrane region" description="Helical" evidence="5">
    <location>
        <begin position="34"/>
        <end position="58"/>
    </location>
</feature>
<dbReference type="EMBL" id="BLXT01000383">
    <property type="protein sequence ID" value="GFN76422.1"/>
    <property type="molecule type" value="Genomic_DNA"/>
</dbReference>
<organism evidence="7 8">
    <name type="scientific">Plakobranchus ocellatus</name>
    <dbReference type="NCBI Taxonomy" id="259542"/>
    <lineage>
        <taxon>Eukaryota</taxon>
        <taxon>Metazoa</taxon>
        <taxon>Spiralia</taxon>
        <taxon>Lophotrochozoa</taxon>
        <taxon>Mollusca</taxon>
        <taxon>Gastropoda</taxon>
        <taxon>Heterobranchia</taxon>
        <taxon>Euthyneura</taxon>
        <taxon>Panpulmonata</taxon>
        <taxon>Sacoglossa</taxon>
        <taxon>Placobranchoidea</taxon>
        <taxon>Plakobranchidae</taxon>
        <taxon>Plakobranchus</taxon>
    </lineage>
</organism>
<evidence type="ECO:0000313" key="8">
    <source>
        <dbReference type="Proteomes" id="UP000735302"/>
    </source>
</evidence>
<dbReference type="CDD" id="cd00637">
    <property type="entry name" value="7tm_classA_rhodopsin-like"/>
    <property type="match status" value="1"/>
</dbReference>
<dbReference type="SUPFAM" id="SSF81321">
    <property type="entry name" value="Family A G protein-coupled receptor-like"/>
    <property type="match status" value="1"/>
</dbReference>
<evidence type="ECO:0000256" key="5">
    <source>
        <dbReference type="SAM" id="Phobius"/>
    </source>
</evidence>
<dbReference type="Proteomes" id="UP000735302">
    <property type="component" value="Unassembled WGS sequence"/>
</dbReference>
<keyword evidence="3 5" id="KW-1133">Transmembrane helix</keyword>
<keyword evidence="8" id="KW-1185">Reference proteome</keyword>
<gene>
    <name evidence="7" type="ORF">PoB_000292800</name>
</gene>
<protein>
    <recommendedName>
        <fullName evidence="6">G-protein coupled receptors family 1 profile domain-containing protein</fullName>
    </recommendedName>
</protein>
<evidence type="ECO:0000256" key="2">
    <source>
        <dbReference type="ARBA" id="ARBA00022692"/>
    </source>
</evidence>
<comment type="caution">
    <text evidence="7">The sequence shown here is derived from an EMBL/GenBank/DDBJ whole genome shotgun (WGS) entry which is preliminary data.</text>
</comment>
<dbReference type="Gene3D" id="1.20.1070.10">
    <property type="entry name" value="Rhodopsin 7-helix transmembrane proteins"/>
    <property type="match status" value="1"/>
</dbReference>
<dbReference type="AlphaFoldDB" id="A0AAV3Y242"/>